<dbReference type="Proteomes" id="UP000321301">
    <property type="component" value="Unassembled WGS sequence"/>
</dbReference>
<keyword evidence="2" id="KW-1185">Reference proteome</keyword>
<proteinExistence type="predicted"/>
<dbReference type="RefSeq" id="WP_146948344.1">
    <property type="nucleotide sequence ID" value="NZ_BJYV01000021.1"/>
</dbReference>
<sequence>MEYKKIVRKIQSKKNSTIPEQVNAIKKNVSAGQYKDALKMHPLYLKCVQQTPFFETVKDIHIKNPFTFTNDFRKEFKWVTNLIRPYLSTIDNFLAQKNKFEKQIILCKYEEANISLISIEKEFGVTLWSIEANFIIKEYLSGSKGNWNELSYYLNEINNPIYEFIINSSSKRVESKLSYESYLSQFQNDLDNINSVHVLKDFFVFKSCNLANYPYHHKGLEGILFVANAFSIIDLYLVLVDVMLYKVSQSIDNDETIFQFVKSSYLTVSNDHRLGNIFNVLNPNGEFIQREGYRDIIDCSNMYYSGKFNDSFKQSLNGIENHPLEFEFYSIYCRSLLNLDEDFRPAGLSERIDMILEEVYNLLSFSKDRESSFPKLLKSSLFFMNSPFGKQIFGLIAEVEGIARLHYNIGILSNEYTSYKTVKFAAARPQVKDNLGILYNEHCFKVYNYKLGDEVVFENTISESKLQSESSNVVRLFSLKDYTAVIERLTESTELDSSQYHYERKLSMLFFSYLEMNMIREALILFGSIYFNDALVVRKLDFQRLYNIIDKQDSKDEYFDLIEYSVLASLIVKEFDLYEIYDEFMCATQIYEITEIDLEYFVEKYSLKTTITFLENVATIDTLKYSSDYGSISEVEQVRVKILKKLMSIDSDNKLKHEKELNEIYRITSIRKVLKEVDEGRLYIDIDKLKEIQVKKFNDEFLRFKEIENFSESKAIIGFNPSKTKDWDAALSQGEEQSETYNSADYLAFKSIYLESRNNFLYSKEYGLDSCLSTRIRHGALKNHLRSVFEKLDLLTSKYKDRYKDNEIWGAQLNYFPEINHQVQFVLRKFSREIDEFTTYIVDHLIQIQTERTAENKDGLFAFFTNDEVLFEYYRKYKQLFTSIDATIDLILSSLTNHTLLELQGKIDKHFSKVIPKKYHEIIDEAIQSLRELNLPSQCQLLPFLIKSNTDIQNELISVSDWFYLNTTNSTSLLSIKTIVEATVELTNQINPNYIITPQININCDDIELTGSSSLLFVFNILLNNIIQHSHLGPDKINITIDFDLVEEKYIRVTTSNNVSKSHDFSPNLCKLTKIKELWNDHSNIDRSNKEGESGFDKIKRILLYETYSKSDRFDFYLDKDTMSIMLFFPYEQFSSND</sequence>
<dbReference type="AlphaFoldDB" id="A0A512CGD7"/>
<protein>
    <submittedName>
        <fullName evidence="1">Uncharacterized protein</fullName>
    </submittedName>
</protein>
<comment type="caution">
    <text evidence="1">The sequence shown here is derived from an EMBL/GenBank/DDBJ whole genome shotgun (WGS) entry which is preliminary data.</text>
</comment>
<gene>
    <name evidence="1" type="ORF">CQA01_37790</name>
</gene>
<accession>A0A512CGD7</accession>
<organism evidence="1 2">
    <name type="scientific">Cyclobacterium qasimii</name>
    <dbReference type="NCBI Taxonomy" id="1350429"/>
    <lineage>
        <taxon>Bacteria</taxon>
        <taxon>Pseudomonadati</taxon>
        <taxon>Bacteroidota</taxon>
        <taxon>Cytophagia</taxon>
        <taxon>Cytophagales</taxon>
        <taxon>Cyclobacteriaceae</taxon>
        <taxon>Cyclobacterium</taxon>
    </lineage>
</organism>
<dbReference type="EMBL" id="BJYV01000021">
    <property type="protein sequence ID" value="GEO23245.1"/>
    <property type="molecule type" value="Genomic_DNA"/>
</dbReference>
<evidence type="ECO:0000313" key="1">
    <source>
        <dbReference type="EMBL" id="GEO23245.1"/>
    </source>
</evidence>
<evidence type="ECO:0000313" key="2">
    <source>
        <dbReference type="Proteomes" id="UP000321301"/>
    </source>
</evidence>
<name>A0A512CGD7_9BACT</name>
<reference evidence="1 2" key="1">
    <citation type="submission" date="2019-07" db="EMBL/GenBank/DDBJ databases">
        <title>Whole genome shotgun sequence of Cyclobacterium qasimii NBRC 106168.</title>
        <authorList>
            <person name="Hosoyama A."/>
            <person name="Uohara A."/>
            <person name="Ohji S."/>
            <person name="Ichikawa N."/>
        </authorList>
    </citation>
    <scope>NUCLEOTIDE SEQUENCE [LARGE SCALE GENOMIC DNA]</scope>
    <source>
        <strain evidence="1 2">NBRC 106168</strain>
    </source>
</reference>